<evidence type="ECO:0000313" key="2">
    <source>
        <dbReference type="Proteomes" id="UP000005220"/>
    </source>
</evidence>
<dbReference type="FunCoup" id="H2B292">
    <property type="interactions" value="42"/>
</dbReference>
<gene>
    <name evidence="1" type="primary">KAFR0L01330</name>
    <name evidence="1" type="ORF">KAFR_0L01330</name>
</gene>
<sequence length="98" mass="11660">MADKQSTGDVGQSKYYQEALQEYKDLMQDDEEPDTWDVRINKTGCYIENMALQLCRAETGDWRQCMLEMNAFRKCWELHGNRERVHTVDKEEFSKQSK</sequence>
<dbReference type="PANTHER" id="PTHR13639:SF2">
    <property type="entry name" value="CYTOCHROME C OXIDASE ASSEMBLY FACTOR 4 HOMOLOG, MITOCHONDRIAL"/>
    <property type="match status" value="1"/>
</dbReference>
<evidence type="ECO:0008006" key="3">
    <source>
        <dbReference type="Google" id="ProtNLM"/>
    </source>
</evidence>
<dbReference type="PROSITE" id="PS51808">
    <property type="entry name" value="CHCH"/>
    <property type="match status" value="1"/>
</dbReference>
<keyword evidence="2" id="KW-1185">Reference proteome</keyword>
<name>H2B292_KAZAF</name>
<protein>
    <recommendedName>
        <fullName evidence="3">CHCH domain-containing protein</fullName>
    </recommendedName>
</protein>
<dbReference type="InParanoid" id="H2B292"/>
<dbReference type="GO" id="GO:0005758">
    <property type="term" value="C:mitochondrial intermembrane space"/>
    <property type="evidence" value="ECO:0007669"/>
    <property type="project" value="InterPro"/>
</dbReference>
<dbReference type="STRING" id="1071382.H2B292"/>
<dbReference type="eggNOG" id="KOG4138">
    <property type="taxonomic scope" value="Eukaryota"/>
</dbReference>
<dbReference type="PANTHER" id="PTHR13639">
    <property type="entry name" value="CYTOCHROME C OXIDASE ASSEMBLY FACTOR 4 HOMOLOG, MITOCHONDRIAL"/>
    <property type="match status" value="1"/>
</dbReference>
<dbReference type="KEGG" id="kaf:KAFR_0L01330"/>
<dbReference type="HOGENOM" id="CLU_169171_0_0_1"/>
<dbReference type="OrthoDB" id="5586401at2759"/>
<dbReference type="Proteomes" id="UP000005220">
    <property type="component" value="Chromosome 12"/>
</dbReference>
<proteinExistence type="predicted"/>
<dbReference type="AlphaFoldDB" id="H2B292"/>
<reference evidence="1 2" key="1">
    <citation type="journal article" date="2011" name="Proc. Natl. Acad. Sci. U.S.A.">
        <title>Evolutionary erosion of yeast sex chromosomes by mating-type switching accidents.</title>
        <authorList>
            <person name="Gordon J.L."/>
            <person name="Armisen D."/>
            <person name="Proux-Wera E."/>
            <person name="Oheigeartaigh S.S."/>
            <person name="Byrne K.P."/>
            <person name="Wolfe K.H."/>
        </authorList>
    </citation>
    <scope>NUCLEOTIDE SEQUENCE [LARGE SCALE GENOMIC DNA]</scope>
    <source>
        <strain evidence="2">ATCC 22294 / BCRC 22015 / CBS 2517 / CECT 1963 / NBRC 1671 / NRRL Y-8276</strain>
    </source>
</reference>
<dbReference type="InterPro" id="IPR039870">
    <property type="entry name" value="Coa4-like"/>
</dbReference>
<organism evidence="1 2">
    <name type="scientific">Kazachstania africana (strain ATCC 22294 / BCRC 22015 / CBS 2517 / CECT 1963 / NBRC 1671 / NRRL Y-8276)</name>
    <name type="common">Yeast</name>
    <name type="synonym">Kluyveromyces africanus</name>
    <dbReference type="NCBI Taxonomy" id="1071382"/>
    <lineage>
        <taxon>Eukaryota</taxon>
        <taxon>Fungi</taxon>
        <taxon>Dikarya</taxon>
        <taxon>Ascomycota</taxon>
        <taxon>Saccharomycotina</taxon>
        <taxon>Saccharomycetes</taxon>
        <taxon>Saccharomycetales</taxon>
        <taxon>Saccharomycetaceae</taxon>
        <taxon>Kazachstania</taxon>
    </lineage>
</organism>
<dbReference type="GO" id="GO:0033617">
    <property type="term" value="P:mitochondrial respiratory chain complex IV assembly"/>
    <property type="evidence" value="ECO:0007669"/>
    <property type="project" value="InterPro"/>
</dbReference>
<evidence type="ECO:0000313" key="1">
    <source>
        <dbReference type="EMBL" id="CCF60742.1"/>
    </source>
</evidence>
<accession>H2B292</accession>
<dbReference type="EMBL" id="HE650832">
    <property type="protein sequence ID" value="CCF60742.1"/>
    <property type="molecule type" value="Genomic_DNA"/>
</dbReference>
<dbReference type="RefSeq" id="XP_003959877.1">
    <property type="nucleotide sequence ID" value="XM_003959828.1"/>
</dbReference>
<dbReference type="GeneID" id="13886950"/>